<evidence type="ECO:0000256" key="7">
    <source>
        <dbReference type="SAM" id="Phobius"/>
    </source>
</evidence>
<evidence type="ECO:0000313" key="10">
    <source>
        <dbReference type="Proteomes" id="UP000305198"/>
    </source>
</evidence>
<feature type="transmembrane region" description="Helical" evidence="7">
    <location>
        <begin position="642"/>
        <end position="662"/>
    </location>
</feature>
<evidence type="ECO:0000256" key="1">
    <source>
        <dbReference type="ARBA" id="ARBA00004651"/>
    </source>
</evidence>
<comment type="caution">
    <text evidence="9">The sequence shown here is derived from an EMBL/GenBank/DDBJ whole genome shotgun (WGS) entry which is preliminary data.</text>
</comment>
<dbReference type="GO" id="GO:0005886">
    <property type="term" value="C:plasma membrane"/>
    <property type="evidence" value="ECO:0007669"/>
    <property type="project" value="UniProtKB-SubCell"/>
</dbReference>
<dbReference type="Proteomes" id="UP000305198">
    <property type="component" value="Unassembled WGS sequence"/>
</dbReference>
<keyword evidence="4 7" id="KW-1133">Transmembrane helix</keyword>
<organism evidence="9 10">
    <name type="scientific">Halopseudomonas bauzanensis</name>
    <dbReference type="NCBI Taxonomy" id="653930"/>
    <lineage>
        <taxon>Bacteria</taxon>
        <taxon>Pseudomonadati</taxon>
        <taxon>Pseudomonadota</taxon>
        <taxon>Gammaproteobacteria</taxon>
        <taxon>Pseudomonadales</taxon>
        <taxon>Pseudomonadaceae</taxon>
        <taxon>Halopseudomonas</taxon>
    </lineage>
</organism>
<dbReference type="AlphaFoldDB" id="A0A4U0YLJ2"/>
<evidence type="ECO:0000256" key="4">
    <source>
        <dbReference type="ARBA" id="ARBA00022989"/>
    </source>
</evidence>
<evidence type="ECO:0000256" key="3">
    <source>
        <dbReference type="ARBA" id="ARBA00022692"/>
    </source>
</evidence>
<evidence type="ECO:0000256" key="5">
    <source>
        <dbReference type="ARBA" id="ARBA00023136"/>
    </source>
</evidence>
<proteinExistence type="predicted"/>
<evidence type="ECO:0000256" key="2">
    <source>
        <dbReference type="ARBA" id="ARBA00022475"/>
    </source>
</evidence>
<reference evidence="9 10" key="1">
    <citation type="submission" date="2019-04" db="EMBL/GenBank/DDBJ databases">
        <title>Crypto-aerobic microbial life in anoxic (sulfidic) marine sediments.</title>
        <authorList>
            <person name="Bhattacharya S."/>
            <person name="Roy C."/>
            <person name="Mondal N."/>
            <person name="Sarkar J."/>
            <person name="Mandal S."/>
            <person name="Rameez M.J."/>
            <person name="Ghosh W."/>
        </authorList>
    </citation>
    <scope>NUCLEOTIDE SEQUENCE [LARGE SCALE GENOMIC DNA]</scope>
    <source>
        <strain evidence="9 10">SBBB</strain>
    </source>
</reference>
<evidence type="ECO:0000256" key="6">
    <source>
        <dbReference type="SAM" id="MobiDB-lite"/>
    </source>
</evidence>
<feature type="transmembrane region" description="Helical" evidence="7">
    <location>
        <begin position="20"/>
        <end position="40"/>
    </location>
</feature>
<dbReference type="Gene3D" id="1.20.1640.10">
    <property type="entry name" value="Multidrug efflux transporter AcrB transmembrane domain"/>
    <property type="match status" value="2"/>
</dbReference>
<dbReference type="PANTHER" id="PTHR33406:SF10">
    <property type="entry name" value="SSD DOMAIN-CONTAINING PROTEIN"/>
    <property type="match status" value="1"/>
</dbReference>
<dbReference type="Pfam" id="PF03176">
    <property type="entry name" value="MMPL"/>
    <property type="match status" value="1"/>
</dbReference>
<feature type="transmembrane region" description="Helical" evidence="7">
    <location>
        <begin position="277"/>
        <end position="295"/>
    </location>
</feature>
<dbReference type="PANTHER" id="PTHR33406">
    <property type="entry name" value="MEMBRANE PROTEIN MJ1562-RELATED"/>
    <property type="match status" value="1"/>
</dbReference>
<dbReference type="SUPFAM" id="SSF82866">
    <property type="entry name" value="Multidrug efflux transporter AcrB transmembrane domain"/>
    <property type="match status" value="2"/>
</dbReference>
<gene>
    <name evidence="9" type="ORF">FA869_02915</name>
</gene>
<keyword evidence="3 7" id="KW-0812">Transmembrane</keyword>
<evidence type="ECO:0000259" key="8">
    <source>
        <dbReference type="Pfam" id="PF03176"/>
    </source>
</evidence>
<name>A0A4U0YLJ2_9GAMM</name>
<feature type="transmembrane region" description="Helical" evidence="7">
    <location>
        <begin position="225"/>
        <end position="244"/>
    </location>
</feature>
<feature type="transmembrane region" description="Helical" evidence="7">
    <location>
        <begin position="329"/>
        <end position="348"/>
    </location>
</feature>
<accession>A0A4U0YLJ2</accession>
<keyword evidence="2" id="KW-1003">Cell membrane</keyword>
<keyword evidence="5 7" id="KW-0472">Membrane</keyword>
<dbReference type="InterPro" id="IPR050545">
    <property type="entry name" value="Mycobact_MmpL"/>
</dbReference>
<dbReference type="EMBL" id="SWAV01000001">
    <property type="protein sequence ID" value="TKA93152.1"/>
    <property type="molecule type" value="Genomic_DNA"/>
</dbReference>
<feature type="transmembrane region" description="Helical" evidence="7">
    <location>
        <begin position="354"/>
        <end position="378"/>
    </location>
</feature>
<feature type="transmembrane region" description="Helical" evidence="7">
    <location>
        <begin position="748"/>
        <end position="771"/>
    </location>
</feature>
<dbReference type="InterPro" id="IPR004869">
    <property type="entry name" value="MMPL_dom"/>
</dbReference>
<dbReference type="RefSeq" id="WP_136868741.1">
    <property type="nucleotide sequence ID" value="NZ_SWAV01000001.1"/>
</dbReference>
<feature type="transmembrane region" description="Helical" evidence="7">
    <location>
        <begin position="716"/>
        <end position="736"/>
    </location>
</feature>
<evidence type="ECO:0000313" key="9">
    <source>
        <dbReference type="EMBL" id="TKA93152.1"/>
    </source>
</evidence>
<protein>
    <submittedName>
        <fullName evidence="9">RND transporter</fullName>
    </submittedName>
</protein>
<sequence>MNYFTTRTARLSAWAIRHRLAVLVVVSIITLGFAMTLSGLDIRTQFSDMVPHDHPYVKVHQNYQDSFAASNRVTILVKAKEGDIFRQEVLGEIQRITVGLQQVQGVNPMQITSLASKKLKRVNASSEGIETRPLMWPDLPQTAEQMRDLRQAVLNNPLVYGLFVDRDLSSALIQVDFYDHLVDYSTIFPQIQGLLDASPVADKVSLHLVGEPILYGWVSHYLDETVSIAVLSLVAMLLLLFVFARTWRGTLLPLIAGVVAAIWALGIGTLLGYNFDPLVIVVAFIITARAFSHSVQMITRFDDLIHNGELDARKASEQTMRELFRPSMLGLYADAGAILCVIITPIPLLHKVAIVGAIWVMSITVSAVFLTPVLLSYIRRPQGYAHPFNLDGFMRIILSGAKWVVRTRTRYWVGPVTLVLLAGFMFEATKVNVGDASDGSPILWQNSQFNRDSALINQLYPGSEQMFVVLEGGELDAMKRPEVLDWMLRFSRYMERQPEIGGAVSLADIVIDIRRNLYEGNPRYGELGASSMENGELISFYMQGADPDDLNQFVDVVFNNASVTLFFRDHKGDTLRKATHYANQFIAENPLEGVEIKLFGGVLGIIAAVNEILLNDQIAATALAFLVVVLCCLVVYRSSVSGIFFIIPVLISNVVTFAFMAWQGIGMSISTLPVVALGIGLGVDYAFYIVDSMKEYLEKYPEADHLDAVLQSLGSAGRGVVLTAFTLAAGVLFWSFSSLRFQAEMGMLIGLWLAVSALTSLFVMPSLALVFKPSFIFGASQSNHAPSEGNLTNLNTSGNEYERV</sequence>
<feature type="transmembrane region" description="Helical" evidence="7">
    <location>
        <begin position="618"/>
        <end position="636"/>
    </location>
</feature>
<feature type="domain" description="Membrane transport protein MMPL" evidence="8">
    <location>
        <begin position="577"/>
        <end position="771"/>
    </location>
</feature>
<feature type="region of interest" description="Disordered" evidence="6">
    <location>
        <begin position="785"/>
        <end position="804"/>
    </location>
</feature>
<comment type="subcellular location">
    <subcellularLocation>
        <location evidence="1">Cell membrane</location>
        <topology evidence="1">Multi-pass membrane protein</topology>
    </subcellularLocation>
</comment>
<feature type="transmembrane region" description="Helical" evidence="7">
    <location>
        <begin position="669"/>
        <end position="690"/>
    </location>
</feature>
<feature type="transmembrane region" description="Helical" evidence="7">
    <location>
        <begin position="251"/>
        <end position="271"/>
    </location>
</feature>